<dbReference type="InterPro" id="IPR027417">
    <property type="entry name" value="P-loop_NTPase"/>
</dbReference>
<dbReference type="OrthoDB" id="5239715at2759"/>
<reference evidence="8" key="1">
    <citation type="submission" date="2017-02" db="UniProtKB">
        <authorList>
            <consortium name="WormBaseParasite"/>
        </authorList>
    </citation>
    <scope>IDENTIFICATION</scope>
</reference>
<evidence type="ECO:0000256" key="4">
    <source>
        <dbReference type="ARBA" id="ARBA00048098"/>
    </source>
</evidence>
<dbReference type="Proteomes" id="UP000274429">
    <property type="component" value="Unassembled WGS sequence"/>
</dbReference>
<evidence type="ECO:0000313" key="6">
    <source>
        <dbReference type="EMBL" id="VDM21803.1"/>
    </source>
</evidence>
<dbReference type="AlphaFoldDB" id="A0A0R3WQL4"/>
<keyword evidence="3" id="KW-0378">Hydrolase</keyword>
<dbReference type="GO" id="GO:0003925">
    <property type="term" value="F:G protein activity"/>
    <property type="evidence" value="ECO:0007669"/>
    <property type="project" value="UniProtKB-EC"/>
</dbReference>
<dbReference type="EC" id="3.6.5.2" evidence="2"/>
<dbReference type="Gene3D" id="3.40.50.300">
    <property type="entry name" value="P-loop containing nucleotide triphosphate hydrolases"/>
    <property type="match status" value="1"/>
</dbReference>
<reference evidence="6 7" key="2">
    <citation type="submission" date="2018-11" db="EMBL/GenBank/DDBJ databases">
        <authorList>
            <consortium name="Pathogen Informatics"/>
        </authorList>
    </citation>
    <scope>NUCLEOTIDE SEQUENCE [LARGE SCALE GENOMIC DNA]</scope>
</reference>
<dbReference type="InterPro" id="IPR001806">
    <property type="entry name" value="Small_GTPase"/>
</dbReference>
<dbReference type="WBParaSite" id="TTAC_0000305401-mRNA-1">
    <property type="protein sequence ID" value="TTAC_0000305401-mRNA-1"/>
    <property type="gene ID" value="TTAC_0000305401"/>
</dbReference>
<name>A0A0R3WQL4_HYDTA</name>
<evidence type="ECO:0000256" key="3">
    <source>
        <dbReference type="ARBA" id="ARBA00022801"/>
    </source>
</evidence>
<evidence type="ECO:0000256" key="5">
    <source>
        <dbReference type="SAM" id="SignalP"/>
    </source>
</evidence>
<dbReference type="PANTHER" id="PTHR45704">
    <property type="entry name" value="RAS-LIKE FAMILY MEMBER 11"/>
    <property type="match status" value="1"/>
</dbReference>
<keyword evidence="7" id="KW-1185">Reference proteome</keyword>
<dbReference type="Pfam" id="PF00071">
    <property type="entry name" value="Ras"/>
    <property type="match status" value="1"/>
</dbReference>
<evidence type="ECO:0000313" key="8">
    <source>
        <dbReference type="WBParaSite" id="TTAC_0000305401-mRNA-1"/>
    </source>
</evidence>
<accession>A0A0R3WQL4</accession>
<dbReference type="SUPFAM" id="SSF52540">
    <property type="entry name" value="P-loop containing nucleoside triphosphate hydrolases"/>
    <property type="match status" value="1"/>
</dbReference>
<evidence type="ECO:0000256" key="2">
    <source>
        <dbReference type="ARBA" id="ARBA00011984"/>
    </source>
</evidence>
<evidence type="ECO:0000313" key="7">
    <source>
        <dbReference type="Proteomes" id="UP000274429"/>
    </source>
</evidence>
<sequence>MGGGGGGGVGVLCDWALPWSRLLAVIDSADAYLVVYAIDDRESFKGAQTIISEILGRCKIASAIVLVGNKTDLVRARSVSYDGEWLSSLLTGHHAHVVLRPSIPSSTSTFITTSTHPLFTHLPFAASTALHCIALVVHSTGHRHRVELMHDMKPPTPNDGCQCAPRECFRLEHLRRVDEKWKVCGMNKAIHQPHRNRATAIYVAVHLHQSDFPSLTALLLLLLRPLCLLLSHPPSTHPATTSRSCTTPPQLHLLQCRYASTIAQDLSLTLTLHTLLQPHSRR</sequence>
<organism evidence="8">
    <name type="scientific">Hydatigena taeniaeformis</name>
    <name type="common">Feline tapeworm</name>
    <name type="synonym">Taenia taeniaeformis</name>
    <dbReference type="NCBI Taxonomy" id="6205"/>
    <lineage>
        <taxon>Eukaryota</taxon>
        <taxon>Metazoa</taxon>
        <taxon>Spiralia</taxon>
        <taxon>Lophotrochozoa</taxon>
        <taxon>Platyhelminthes</taxon>
        <taxon>Cestoda</taxon>
        <taxon>Eucestoda</taxon>
        <taxon>Cyclophyllidea</taxon>
        <taxon>Taeniidae</taxon>
        <taxon>Hydatigera</taxon>
    </lineage>
</organism>
<protein>
    <recommendedName>
        <fullName evidence="2">small monomeric GTPase</fullName>
        <ecNumber evidence="2">3.6.5.2</ecNumber>
    </recommendedName>
</protein>
<feature type="signal peptide" evidence="5">
    <location>
        <begin position="1"/>
        <end position="31"/>
    </location>
</feature>
<evidence type="ECO:0000256" key="1">
    <source>
        <dbReference type="ARBA" id="ARBA00008344"/>
    </source>
</evidence>
<gene>
    <name evidence="6" type="ORF">TTAC_LOCUS3039</name>
</gene>
<dbReference type="EMBL" id="UYWX01001835">
    <property type="protein sequence ID" value="VDM21803.1"/>
    <property type="molecule type" value="Genomic_DNA"/>
</dbReference>
<keyword evidence="5" id="KW-0732">Signal</keyword>
<dbReference type="GO" id="GO:0005525">
    <property type="term" value="F:GTP binding"/>
    <property type="evidence" value="ECO:0007669"/>
    <property type="project" value="InterPro"/>
</dbReference>
<dbReference type="STRING" id="6205.A0A0R3WQL4"/>
<comment type="similarity">
    <text evidence="1">Belongs to the small GTPase superfamily. Ras family.</text>
</comment>
<feature type="chain" id="PRO_5043132938" description="small monomeric GTPase" evidence="5">
    <location>
        <begin position="32"/>
        <end position="282"/>
    </location>
</feature>
<proteinExistence type="inferred from homology"/>
<comment type="catalytic activity">
    <reaction evidence="4">
        <text>GTP + H2O = GDP + phosphate + H(+)</text>
        <dbReference type="Rhea" id="RHEA:19669"/>
        <dbReference type="ChEBI" id="CHEBI:15377"/>
        <dbReference type="ChEBI" id="CHEBI:15378"/>
        <dbReference type="ChEBI" id="CHEBI:37565"/>
        <dbReference type="ChEBI" id="CHEBI:43474"/>
        <dbReference type="ChEBI" id="CHEBI:58189"/>
        <dbReference type="EC" id="3.6.5.2"/>
    </reaction>
</comment>
<dbReference type="InterPro" id="IPR051065">
    <property type="entry name" value="Ras-related_GTPase"/>
</dbReference>